<dbReference type="EMBL" id="MAYG01000001">
    <property type="protein sequence ID" value="OCA74082.1"/>
    <property type="molecule type" value="Genomic_DNA"/>
</dbReference>
<dbReference type="EMBL" id="RYFC01000003">
    <property type="protein sequence ID" value="RTZ46508.1"/>
    <property type="molecule type" value="Genomic_DNA"/>
</dbReference>
<dbReference type="Proteomes" id="UP000093432">
    <property type="component" value="Unassembled WGS sequence"/>
</dbReference>
<reference evidence="5" key="2">
    <citation type="submission" date="2016-07" db="EMBL/GenBank/DDBJ databases">
        <authorList>
            <person name="Florea S."/>
            <person name="Webb J.S."/>
            <person name="Jaromczyk J."/>
            <person name="Schardl C.L."/>
        </authorList>
    </citation>
    <scope>NUCLEOTIDE SEQUENCE [LARGE SCALE GENOMIC DNA]</scope>
    <source>
        <strain evidence="5">CC-VM-7</strain>
    </source>
</reference>
<evidence type="ECO:0000313" key="7">
    <source>
        <dbReference type="Proteomes" id="UP001350005"/>
    </source>
</evidence>
<evidence type="ECO:0000313" key="4">
    <source>
        <dbReference type="EMBL" id="RTZ46508.1"/>
    </source>
</evidence>
<evidence type="ECO:0000313" key="6">
    <source>
        <dbReference type="Proteomes" id="UP000276953"/>
    </source>
</evidence>
<proteinExistence type="predicted"/>
<dbReference type="Proteomes" id="UP000276953">
    <property type="component" value="Unassembled WGS sequence"/>
</dbReference>
<reference evidence="4 6" key="3">
    <citation type="submission" date="2018-12" db="EMBL/GenBank/DDBJ databases">
        <title>Draft Genome Sequence of Chryseobacterium arthrosphaerae strain ED882-96 Isolated from the Blood of a Patient with Liver Cirrhosis in Taiwan.</title>
        <authorList>
            <person name="Lin J.-N."/>
            <person name="Lai C.-H."/>
            <person name="Yang C.-H."/>
            <person name="Huang Y.-H."/>
        </authorList>
    </citation>
    <scope>NUCLEOTIDE SEQUENCE [LARGE SCALE GENOMIC DNA]</scope>
    <source>
        <strain evidence="4 6">ED882-96</strain>
    </source>
</reference>
<comment type="caution">
    <text evidence="3">The sequence shown here is derived from an EMBL/GenBank/DDBJ whole genome shotgun (WGS) entry which is preliminary data.</text>
</comment>
<name>A0A1B8ZR69_9FLAO</name>
<dbReference type="RefSeq" id="WP_065398075.1">
    <property type="nucleotide sequence ID" value="NZ_CP033811.1"/>
</dbReference>
<protein>
    <submittedName>
        <fullName evidence="3">Uncharacterized protein</fullName>
    </submittedName>
</protein>
<reference evidence="2 7" key="4">
    <citation type="submission" date="2024-01" db="EMBL/GenBank/DDBJ databases">
        <title>Whole genome of Chryseobacterium arthrosphaerae NNCa 2741.</title>
        <authorList>
            <person name="Boriskina E.V."/>
            <person name="Gordinskaya N.A."/>
            <person name="Kropotov V.S."/>
            <person name="Alekseeva A.E."/>
            <person name="Makhova M.A."/>
            <person name="Kryazhev D.V."/>
            <person name="Shkurkina I.S."/>
        </authorList>
    </citation>
    <scope>NUCLEOTIDE SEQUENCE [LARGE SCALE GENOMIC DNA]</scope>
    <source>
        <strain evidence="2 7">NNCa 2741</strain>
    </source>
</reference>
<dbReference type="EMBL" id="JAZGJU010000007">
    <property type="protein sequence ID" value="MEE6126645.1"/>
    <property type="molecule type" value="Genomic_DNA"/>
</dbReference>
<evidence type="ECO:0000256" key="1">
    <source>
        <dbReference type="SAM" id="Phobius"/>
    </source>
</evidence>
<accession>A0A1B8ZR69</accession>
<feature type="transmembrane region" description="Helical" evidence="1">
    <location>
        <begin position="35"/>
        <end position="55"/>
    </location>
</feature>
<dbReference type="AlphaFoldDB" id="A0A1B8ZR69"/>
<feature type="transmembrane region" description="Helical" evidence="1">
    <location>
        <begin position="7"/>
        <end position="29"/>
    </location>
</feature>
<dbReference type="GeneID" id="78301545"/>
<gene>
    <name evidence="3" type="ORF">BBI00_06895</name>
    <name evidence="4" type="ORF">EJ377_20245</name>
    <name evidence="2" type="ORF">V2E39_04490</name>
</gene>
<reference evidence="3" key="1">
    <citation type="submission" date="2016-07" db="EMBL/GenBank/DDBJ databases">
        <authorList>
            <person name="Jeong J.-J."/>
            <person name="Kim D.W."/>
            <person name="Sang M.K."/>
            <person name="Choi I.-G."/>
            <person name="Kim K.D."/>
        </authorList>
    </citation>
    <scope>NUCLEOTIDE SEQUENCE</scope>
    <source>
        <strain evidence="3">CC-VM-7</strain>
    </source>
</reference>
<sequence>MKGATLLAVISLSIIILVDLIQLILGFTGTYSMELYTAFGVINLLCFVGILQFFVKLYNKQKE</sequence>
<dbReference type="KEGG" id="carh:EGY05_10315"/>
<keyword evidence="1" id="KW-1133">Transmembrane helix</keyword>
<keyword evidence="1" id="KW-0812">Transmembrane</keyword>
<keyword evidence="1" id="KW-0472">Membrane</keyword>
<organism evidence="3 5">
    <name type="scientific">Chryseobacterium arthrosphaerae</name>
    <dbReference type="NCBI Taxonomy" id="651561"/>
    <lineage>
        <taxon>Bacteria</taxon>
        <taxon>Pseudomonadati</taxon>
        <taxon>Bacteroidota</taxon>
        <taxon>Flavobacteriia</taxon>
        <taxon>Flavobacteriales</taxon>
        <taxon>Weeksellaceae</taxon>
        <taxon>Chryseobacterium group</taxon>
        <taxon>Chryseobacterium</taxon>
    </lineage>
</organism>
<dbReference type="STRING" id="651561.BBI00_06895"/>
<evidence type="ECO:0000313" key="5">
    <source>
        <dbReference type="Proteomes" id="UP000093432"/>
    </source>
</evidence>
<dbReference type="Proteomes" id="UP001350005">
    <property type="component" value="Unassembled WGS sequence"/>
</dbReference>
<evidence type="ECO:0000313" key="2">
    <source>
        <dbReference type="EMBL" id="MEE6126645.1"/>
    </source>
</evidence>
<evidence type="ECO:0000313" key="3">
    <source>
        <dbReference type="EMBL" id="OCA74082.1"/>
    </source>
</evidence>
<keyword evidence="7" id="KW-1185">Reference proteome</keyword>
<dbReference type="OrthoDB" id="1272861at2"/>